<dbReference type="HOGENOM" id="CLU_1692972_0_0_0"/>
<accession>W0RVX6</accession>
<dbReference type="AlphaFoldDB" id="W0RVX6"/>
<keyword evidence="1" id="KW-0614">Plasmid</keyword>
<proteinExistence type="predicted"/>
<dbReference type="InParanoid" id="W0RVX6"/>
<reference evidence="1 2" key="1">
    <citation type="journal article" date="2014" name="Genome Announc.">
        <title>Genome Sequence and Methylome of Soil Bacterium Gemmatirosa kalamazoonensis KBS708T, a Member of the Rarely Cultivated Gemmatimonadetes Phylum.</title>
        <authorList>
            <person name="Debruyn J.M."/>
            <person name="Radosevich M."/>
            <person name="Wommack K.E."/>
            <person name="Polson S.W."/>
            <person name="Hauser L.J."/>
            <person name="Fawaz M.N."/>
            <person name="Korlach J."/>
            <person name="Tsai Y.C."/>
        </authorList>
    </citation>
    <scope>NUCLEOTIDE SEQUENCE [LARGE SCALE GENOMIC DNA]</scope>
    <source>
        <strain evidence="1 2">KBS708</strain>
        <plasmid evidence="2">Plasmid 2</plasmid>
    </source>
</reference>
<sequence length="155" mass="16585">MSVRYLSAAAPGPIRSGAATSRDVGGRDVRDLRCRIERTPAHALAHAVTRALRLCDGRIHPAHRRAAAFAALDAATRAYVKQCRAEGQPATDVLTHLSDATRAAAPRPLRPAAASELRVQVFHAFFAAYYERAPVAATGQGRSAAHLVGDRSARR</sequence>
<protein>
    <submittedName>
        <fullName evidence="1">Uncharacterized protein</fullName>
    </submittedName>
</protein>
<dbReference type="Proteomes" id="UP000019151">
    <property type="component" value="Plasmid 2"/>
</dbReference>
<keyword evidence="2" id="KW-1185">Reference proteome</keyword>
<organism evidence="1 2">
    <name type="scientific">Gemmatirosa kalamazoonensis</name>
    <dbReference type="NCBI Taxonomy" id="861299"/>
    <lineage>
        <taxon>Bacteria</taxon>
        <taxon>Pseudomonadati</taxon>
        <taxon>Gemmatimonadota</taxon>
        <taxon>Gemmatimonadia</taxon>
        <taxon>Gemmatimonadales</taxon>
        <taxon>Gemmatimonadaceae</taxon>
        <taxon>Gemmatirosa</taxon>
    </lineage>
</organism>
<evidence type="ECO:0000313" key="2">
    <source>
        <dbReference type="Proteomes" id="UP000019151"/>
    </source>
</evidence>
<dbReference type="EMBL" id="CP007130">
    <property type="protein sequence ID" value="AHG93703.1"/>
    <property type="molecule type" value="Genomic_DNA"/>
</dbReference>
<evidence type="ECO:0000313" key="1">
    <source>
        <dbReference type="EMBL" id="AHG93703.1"/>
    </source>
</evidence>
<name>W0RVX6_9BACT</name>
<gene>
    <name evidence="1" type="ORF">J421_6168</name>
</gene>
<geneLocation type="plasmid" evidence="1 2">
    <name>2</name>
</geneLocation>
<dbReference type="KEGG" id="gba:J421_6168"/>